<evidence type="ECO:0000313" key="1">
    <source>
        <dbReference type="EMBL" id="MDK2123117.1"/>
    </source>
</evidence>
<evidence type="ECO:0000313" key="2">
    <source>
        <dbReference type="Proteomes" id="UP001172778"/>
    </source>
</evidence>
<comment type="caution">
    <text evidence="1">The sequence shown here is derived from an EMBL/GenBank/DDBJ whole genome shotgun (WGS) entry which is preliminary data.</text>
</comment>
<organism evidence="1 2">
    <name type="scientific">Parachitinimonas caeni</name>
    <dbReference type="NCBI Taxonomy" id="3031301"/>
    <lineage>
        <taxon>Bacteria</taxon>
        <taxon>Pseudomonadati</taxon>
        <taxon>Pseudomonadota</taxon>
        <taxon>Betaproteobacteria</taxon>
        <taxon>Neisseriales</taxon>
        <taxon>Chitinibacteraceae</taxon>
        <taxon>Parachitinimonas</taxon>
    </lineage>
</organism>
<protein>
    <submittedName>
        <fullName evidence="1">Uncharacterized protein</fullName>
    </submittedName>
</protein>
<dbReference type="RefSeq" id="WP_284099406.1">
    <property type="nucleotide sequence ID" value="NZ_JARRAF010000003.1"/>
</dbReference>
<dbReference type="EMBL" id="JARRAF010000003">
    <property type="protein sequence ID" value="MDK2123117.1"/>
    <property type="molecule type" value="Genomic_DNA"/>
</dbReference>
<sequence length="296" mass="33920">MYKKSSLTLFKLSGITIGEFKSEEDETYGVSRSITNLENKAFHDGWQTSEELIDALLHALHDNKGNYAGYKVAQALIRCNHISNDVIECLEPWNKLVFTWKRNGFTSESIARKLLELGIPLNNESLSKIDDWLINPASSVDKHYDLLRSLFGARLYLGDLRDKHCYFTDDDYAIFFSNLASICHPSVPVEEVKQHRNDDLWAIEYTLNGRKSTFHIESMGTWFNIEGMLLNFNRIMREENSNLRAFGFDSSMLDGGQYGYFIVADKNAFPRIAEQLHLPVYTHDTDMANHSSPNDA</sequence>
<reference evidence="1" key="1">
    <citation type="submission" date="2023-03" db="EMBL/GenBank/DDBJ databases">
        <title>Chitinimonas shenzhenensis gen. nov., sp. nov., a novel member of family Burkholderiaceae isolated from activated sludge collected in Shen Zhen, China.</title>
        <authorList>
            <person name="Wang X."/>
        </authorList>
    </citation>
    <scope>NUCLEOTIDE SEQUENCE</scope>
    <source>
        <strain evidence="1">DQS-5</strain>
    </source>
</reference>
<proteinExistence type="predicted"/>
<keyword evidence="2" id="KW-1185">Reference proteome</keyword>
<gene>
    <name evidence="1" type="ORF">PZA18_03510</name>
</gene>
<name>A0ABT7DWU1_9NEIS</name>
<dbReference type="Proteomes" id="UP001172778">
    <property type="component" value="Unassembled WGS sequence"/>
</dbReference>
<accession>A0ABT7DWU1</accession>